<evidence type="ECO:0000256" key="1">
    <source>
        <dbReference type="SAM" id="Phobius"/>
    </source>
</evidence>
<keyword evidence="3" id="KW-1185">Reference proteome</keyword>
<keyword evidence="1" id="KW-0812">Transmembrane</keyword>
<sequence>MHRPLWQQRKWRIIRAHDWQAGYRSLICFSTSASFLAIVDGILEPFFDAA</sequence>
<accession>A0ABV2MBE7</accession>
<keyword evidence="1" id="KW-1133">Transmembrane helix</keyword>
<proteinExistence type="predicted"/>
<evidence type="ECO:0000313" key="2">
    <source>
        <dbReference type="EMBL" id="MET3752713.1"/>
    </source>
</evidence>
<dbReference type="Proteomes" id="UP001549077">
    <property type="component" value="Unassembled WGS sequence"/>
</dbReference>
<evidence type="ECO:0000313" key="3">
    <source>
        <dbReference type="Proteomes" id="UP001549077"/>
    </source>
</evidence>
<keyword evidence="1" id="KW-0472">Membrane</keyword>
<organism evidence="2 3">
    <name type="scientific">Rhizobium binae</name>
    <dbReference type="NCBI Taxonomy" id="1138190"/>
    <lineage>
        <taxon>Bacteria</taxon>
        <taxon>Pseudomonadati</taxon>
        <taxon>Pseudomonadota</taxon>
        <taxon>Alphaproteobacteria</taxon>
        <taxon>Hyphomicrobiales</taxon>
        <taxon>Rhizobiaceae</taxon>
        <taxon>Rhizobium/Agrobacterium group</taxon>
        <taxon>Rhizobium</taxon>
    </lineage>
</organism>
<name>A0ABV2MBE7_9HYPH</name>
<protein>
    <submittedName>
        <fullName evidence="2">Uncharacterized protein</fullName>
    </submittedName>
</protein>
<gene>
    <name evidence="2" type="ORF">ABID08_000052</name>
</gene>
<feature type="transmembrane region" description="Helical" evidence="1">
    <location>
        <begin position="21"/>
        <end position="43"/>
    </location>
</feature>
<comment type="caution">
    <text evidence="2">The sequence shown here is derived from an EMBL/GenBank/DDBJ whole genome shotgun (WGS) entry which is preliminary data.</text>
</comment>
<dbReference type="EMBL" id="JBEPMY010000001">
    <property type="protein sequence ID" value="MET3752713.1"/>
    <property type="molecule type" value="Genomic_DNA"/>
</dbReference>
<dbReference type="GeneID" id="91149757"/>
<dbReference type="RefSeq" id="WP_205919017.1">
    <property type="nucleotide sequence ID" value="NZ_CP071604.1"/>
</dbReference>
<reference evidence="2 3" key="1">
    <citation type="submission" date="2024-06" db="EMBL/GenBank/DDBJ databases">
        <title>Genomic Encyclopedia of Type Strains, Phase IV (KMG-IV): sequencing the most valuable type-strain genomes for metagenomic binning, comparative biology and taxonomic classification.</title>
        <authorList>
            <person name="Goeker M."/>
        </authorList>
    </citation>
    <scope>NUCLEOTIDE SEQUENCE [LARGE SCALE GENOMIC DNA]</scope>
    <source>
        <strain evidence="2 3">DSM 29288</strain>
    </source>
</reference>